<dbReference type="CDD" id="cd01026">
    <property type="entry name" value="TOPRIM_OLD"/>
    <property type="match status" value="1"/>
</dbReference>
<dbReference type="STRING" id="351675.SAMN05421680_101186"/>
<evidence type="ECO:0000259" key="1">
    <source>
        <dbReference type="Pfam" id="PF20469"/>
    </source>
</evidence>
<name>A0A1I3I4B9_9GAMM</name>
<dbReference type="InterPro" id="IPR027417">
    <property type="entry name" value="P-loop_NTPase"/>
</dbReference>
<dbReference type="AlphaFoldDB" id="A0A1I3I4B9"/>
<accession>A0A1I3I4B9</accession>
<dbReference type="Pfam" id="PF20469">
    <property type="entry name" value="OLD-like_TOPRIM"/>
    <property type="match status" value="1"/>
</dbReference>
<feature type="domain" description="OLD protein-like TOPRIM" evidence="1">
    <location>
        <begin position="388"/>
        <end position="452"/>
    </location>
</feature>
<dbReference type="Gene3D" id="3.40.50.300">
    <property type="entry name" value="P-loop containing nucleotide triphosphate hydrolases"/>
    <property type="match status" value="1"/>
</dbReference>
<evidence type="ECO:0000313" key="2">
    <source>
        <dbReference type="EMBL" id="PHM40157.1"/>
    </source>
</evidence>
<evidence type="ECO:0000313" key="3">
    <source>
        <dbReference type="EMBL" id="SFI42781.1"/>
    </source>
</evidence>
<dbReference type="Pfam" id="PF11398">
    <property type="entry name" value="DUF2813"/>
    <property type="match status" value="1"/>
</dbReference>
<reference evidence="2 5" key="3">
    <citation type="journal article" date="2017" name="Nat. Microbiol.">
        <title>Natural product diversity associated with the nematode symbionts Photorhabdus and Xenorhabdus.</title>
        <authorList>
            <person name="Tobias N.J."/>
            <person name="Wolff H."/>
            <person name="Djahanschiri B."/>
            <person name="Grundmann F."/>
            <person name="Kronenwerth M."/>
            <person name="Shi Y.M."/>
            <person name="Simonyi S."/>
            <person name="Grun P."/>
            <person name="Shapiro-Ilan D."/>
            <person name="Pidot S.J."/>
            <person name="Stinear T.P."/>
            <person name="Ebersberger I."/>
            <person name="Bode H.B."/>
        </authorList>
    </citation>
    <scope>NUCLEOTIDE SEQUENCE [LARGE SCALE GENOMIC DNA]</scope>
    <source>
        <strain evidence="2 5">DSM 17908</strain>
    </source>
</reference>
<reference evidence="3" key="2">
    <citation type="submission" date="2016-10" db="EMBL/GenBank/DDBJ databases">
        <authorList>
            <person name="de Groot N.N."/>
        </authorList>
    </citation>
    <scope>NUCLEOTIDE SEQUENCE [LARGE SCALE GENOMIC DNA]</scope>
    <source>
        <strain evidence="3">DSM 17908</strain>
    </source>
</reference>
<evidence type="ECO:0000313" key="5">
    <source>
        <dbReference type="Proteomes" id="UP000224607"/>
    </source>
</evidence>
<dbReference type="OrthoDB" id="5836727at2"/>
<dbReference type="Proteomes" id="UP000198919">
    <property type="component" value="Unassembled WGS sequence"/>
</dbReference>
<reference evidence="4" key="1">
    <citation type="submission" date="2016-10" db="EMBL/GenBank/DDBJ databases">
        <authorList>
            <person name="Varghese N."/>
            <person name="Submissions S."/>
        </authorList>
    </citation>
    <scope>NUCLEOTIDE SEQUENCE [LARGE SCALE GENOMIC DNA]</scope>
    <source>
        <strain evidence="4">DSM 17908</strain>
    </source>
</reference>
<dbReference type="GO" id="GO:0006302">
    <property type="term" value="P:double-strand break repair"/>
    <property type="evidence" value="ECO:0007669"/>
    <property type="project" value="TreeGrafter"/>
</dbReference>
<dbReference type="EMBL" id="NITY01000006">
    <property type="protein sequence ID" value="PHM40157.1"/>
    <property type="molecule type" value="Genomic_DNA"/>
</dbReference>
<dbReference type="InterPro" id="IPR022602">
    <property type="entry name" value="DUF2813"/>
</dbReference>
<dbReference type="Proteomes" id="UP000224607">
    <property type="component" value="Unassembled WGS sequence"/>
</dbReference>
<protein>
    <submittedName>
        <fullName evidence="2 3">ATP-dependent endonuclease</fullName>
    </submittedName>
</protein>
<dbReference type="GO" id="GO:0000731">
    <property type="term" value="P:DNA synthesis involved in DNA repair"/>
    <property type="evidence" value="ECO:0007669"/>
    <property type="project" value="TreeGrafter"/>
</dbReference>
<dbReference type="SUPFAM" id="SSF52540">
    <property type="entry name" value="P-loop containing nucleoside triphosphate hydrolases"/>
    <property type="match status" value="1"/>
</dbReference>
<proteinExistence type="predicted"/>
<keyword evidence="5" id="KW-1185">Reference proteome</keyword>
<organism evidence="3 4">
    <name type="scientific">Xenorhabdus mauleonii</name>
    <dbReference type="NCBI Taxonomy" id="351675"/>
    <lineage>
        <taxon>Bacteria</taxon>
        <taxon>Pseudomonadati</taxon>
        <taxon>Pseudomonadota</taxon>
        <taxon>Gammaproteobacteria</taxon>
        <taxon>Enterobacterales</taxon>
        <taxon>Morganellaceae</taxon>
        <taxon>Xenorhabdus</taxon>
    </lineage>
</organism>
<dbReference type="RefSeq" id="WP_092507161.1">
    <property type="nucleotide sequence ID" value="NZ_CAWNQB010000056.1"/>
</dbReference>
<dbReference type="PANTHER" id="PTHR32182:SF19">
    <property type="entry name" value="HOMOLOGY WITH RECF PROTEIN"/>
    <property type="match status" value="1"/>
</dbReference>
<evidence type="ECO:0000313" key="4">
    <source>
        <dbReference type="Proteomes" id="UP000198919"/>
    </source>
</evidence>
<dbReference type="InterPro" id="IPR034139">
    <property type="entry name" value="TOPRIM_OLD"/>
</dbReference>
<gene>
    <name evidence="3" type="ORF">SAMN05421680_101186</name>
    <name evidence="2" type="ORF">Xmau_01910</name>
</gene>
<dbReference type="PANTHER" id="PTHR32182">
    <property type="entry name" value="DNA REPLICATION AND REPAIR PROTEIN RECF"/>
    <property type="match status" value="1"/>
</dbReference>
<keyword evidence="3" id="KW-0540">Nuclease</keyword>
<sequence length="564" mass="64607">MFLERVEISGFRGINRLSLVLDDNTILIGENAWGKSSLLDALTVLLSPKPEFYHFNKLDFYHAWDETTVKKCDLQIILTFCEKQKGNYQLARLGNLRPVWVGAKNELKRIYLRVSGELQKDGSVHTYRCFLNEQGNSLQLTDNGFLLREIIRLYPVLRLRDARFVNETLINKSLKESTDNATCHDEIREKMELLTLALMDNPQELTNEELWQGMEAMQQLIGHYFAEQGADLFEHKNTRYKLSTNQTHSEHRLRGWRVLDAIHRISSKPSQRNVRLIILSIFSSLLQSNSDISLDSDARPLVIVENPETRLHPIMLSISWGLMSLFSLQKITTTNSGELLSQVPLNGVCRLIRNSSRVMAYRLGENYLTAEEIRRISFHIHFNRPSALFARCWLLVEGETEVWLINDLARQCGYYFESEGIKVIEFAQSGLKPLLKFANRMGIEWHTLVDGDDAGKKYAATAKLFAEEIGDTVSNRLTSLPALDMEHFLYRSDFSSVYHEIANIPQNVRISTRKVLTKAIQRSSKPDLAIAVANYAAERGVASIPLILKEMFSRVVWLARGKVN</sequence>
<dbReference type="EMBL" id="FORG01000001">
    <property type="protein sequence ID" value="SFI42781.1"/>
    <property type="molecule type" value="Genomic_DNA"/>
</dbReference>
<dbReference type="GO" id="GO:0004519">
    <property type="term" value="F:endonuclease activity"/>
    <property type="evidence" value="ECO:0007669"/>
    <property type="project" value="UniProtKB-KW"/>
</dbReference>
<keyword evidence="3" id="KW-0255">Endonuclease</keyword>
<keyword evidence="3" id="KW-0378">Hydrolase</keyword>